<dbReference type="Proteomes" id="UP000605784">
    <property type="component" value="Unassembled WGS sequence"/>
</dbReference>
<dbReference type="EMBL" id="BMOU01000005">
    <property type="protein sequence ID" value="GGN98634.1"/>
    <property type="molecule type" value="Genomic_DNA"/>
</dbReference>
<proteinExistence type="predicted"/>
<dbReference type="AlphaFoldDB" id="A0A830GQB5"/>
<dbReference type="RefSeq" id="WP_188999456.1">
    <property type="nucleotide sequence ID" value="NZ_BMOU01000005.1"/>
</dbReference>
<organism evidence="1 2">
    <name type="scientific">Haloarcula pellucida</name>
    <dbReference type="NCBI Taxonomy" id="1427151"/>
    <lineage>
        <taxon>Archaea</taxon>
        <taxon>Methanobacteriati</taxon>
        <taxon>Methanobacteriota</taxon>
        <taxon>Stenosarchaea group</taxon>
        <taxon>Halobacteria</taxon>
        <taxon>Halobacteriales</taxon>
        <taxon>Haloarculaceae</taxon>
        <taxon>Haloarcula</taxon>
    </lineage>
</organism>
<evidence type="ECO:0000313" key="2">
    <source>
        <dbReference type="Proteomes" id="UP000605784"/>
    </source>
</evidence>
<keyword evidence="2" id="KW-1185">Reference proteome</keyword>
<comment type="caution">
    <text evidence="1">The sequence shown here is derived from an EMBL/GenBank/DDBJ whole genome shotgun (WGS) entry which is preliminary data.</text>
</comment>
<sequence>MTPQLRLNRSLTHEAFPHACRPGELDFEVVEYSLDGESPVEPETDGTVDLKDYEGWDTASLKVKVDVSEDILDAVFPEDTDYPGRILVAGHCRATYLRDRTILSSSPVDPGSHSDEVELKVDAVGGVVELRPYLIRAETVSPVDDYGVDEGVMLADGREWTVEVTEDDAGGKNHLEVDRTSFEEKHEEDEDTRFPPKDEMYYLDLERDSANPVLWFNEDHREIVNLIWAGESDYDNLTANLVWNHVLTDVWTRMITIAAIEFEAEDSEWTPEWHAGVMDEASQHLFPELNPSARKAAQFLQEELREGGHVTATKRIESAVQEILDPASGFLDHVDRIGGE</sequence>
<accession>A0A830GQB5</accession>
<protein>
    <submittedName>
        <fullName evidence="1">Uncharacterized protein</fullName>
    </submittedName>
</protein>
<gene>
    <name evidence="1" type="ORF">GCM10009030_29240</name>
</gene>
<reference evidence="1" key="1">
    <citation type="journal article" date="2014" name="Int. J. Syst. Evol. Microbiol.">
        <title>Complete genome sequence of Corynebacterium casei LMG S-19264T (=DSM 44701T), isolated from a smear-ripened cheese.</title>
        <authorList>
            <consortium name="US DOE Joint Genome Institute (JGI-PGF)"/>
            <person name="Walter F."/>
            <person name="Albersmeier A."/>
            <person name="Kalinowski J."/>
            <person name="Ruckert C."/>
        </authorList>
    </citation>
    <scope>NUCLEOTIDE SEQUENCE</scope>
    <source>
        <strain evidence="1">JCM 17820</strain>
    </source>
</reference>
<name>A0A830GQB5_9EURY</name>
<reference evidence="1" key="2">
    <citation type="submission" date="2020-09" db="EMBL/GenBank/DDBJ databases">
        <authorList>
            <person name="Sun Q."/>
            <person name="Ohkuma M."/>
        </authorList>
    </citation>
    <scope>NUCLEOTIDE SEQUENCE</scope>
    <source>
        <strain evidence="1">JCM 17820</strain>
    </source>
</reference>
<evidence type="ECO:0000313" key="1">
    <source>
        <dbReference type="EMBL" id="GGN98634.1"/>
    </source>
</evidence>